<gene>
    <name evidence="1" type="ORF">EDD75_1702</name>
</gene>
<evidence type="ECO:0000313" key="1">
    <source>
        <dbReference type="EMBL" id="RPF42600.1"/>
    </source>
</evidence>
<keyword evidence="2" id="KW-1185">Reference proteome</keyword>
<dbReference type="Proteomes" id="UP000282654">
    <property type="component" value="Unassembled WGS sequence"/>
</dbReference>
<dbReference type="InterPro" id="IPR003772">
    <property type="entry name" value="YceD"/>
</dbReference>
<reference evidence="1 2" key="1">
    <citation type="submission" date="2018-11" db="EMBL/GenBank/DDBJ databases">
        <title>Genomic Encyclopedia of Type Strains, Phase IV (KMG-IV): sequencing the most valuable type-strain genomes for metagenomic binning, comparative biology and taxonomic classification.</title>
        <authorList>
            <person name="Goeker M."/>
        </authorList>
    </citation>
    <scope>NUCLEOTIDE SEQUENCE [LARGE SCALE GENOMIC DNA]</scope>
    <source>
        <strain evidence="1 2">DSM 102936</strain>
    </source>
</reference>
<dbReference type="Pfam" id="PF02620">
    <property type="entry name" value="YceD"/>
    <property type="match status" value="1"/>
</dbReference>
<protein>
    <recommendedName>
        <fullName evidence="3">DUF177 domain-containing protein</fullName>
    </recommendedName>
</protein>
<dbReference type="AlphaFoldDB" id="A0A3N5AF55"/>
<dbReference type="RefSeq" id="WP_123930959.1">
    <property type="nucleotide sequence ID" value="NZ_RKRE01000003.1"/>
</dbReference>
<accession>A0A3N5AF55</accession>
<organism evidence="1 2">
    <name type="scientific">Thermodesulfitimonas autotrophica</name>
    <dbReference type="NCBI Taxonomy" id="1894989"/>
    <lineage>
        <taxon>Bacteria</taxon>
        <taxon>Bacillati</taxon>
        <taxon>Bacillota</taxon>
        <taxon>Clostridia</taxon>
        <taxon>Thermoanaerobacterales</taxon>
        <taxon>Thermoanaerobacteraceae</taxon>
        <taxon>Thermodesulfitimonas</taxon>
    </lineage>
</organism>
<dbReference type="EMBL" id="RKRE01000003">
    <property type="protein sequence ID" value="RPF42600.1"/>
    <property type="molecule type" value="Genomic_DNA"/>
</dbReference>
<name>A0A3N5AF55_9THEO</name>
<dbReference type="PANTHER" id="PTHR34374:SF1">
    <property type="entry name" value="LARGE RIBOSOMAL RNA SUBUNIT ACCUMULATION PROTEIN YCED HOMOLOG 1, CHLOROPLASTIC"/>
    <property type="match status" value="1"/>
</dbReference>
<dbReference type="PANTHER" id="PTHR34374">
    <property type="entry name" value="LARGE RIBOSOMAL RNA SUBUNIT ACCUMULATION PROTEIN YCED HOMOLOG 1, CHLOROPLASTIC"/>
    <property type="match status" value="1"/>
</dbReference>
<proteinExistence type="predicted"/>
<evidence type="ECO:0008006" key="3">
    <source>
        <dbReference type="Google" id="ProtNLM"/>
    </source>
</evidence>
<comment type="caution">
    <text evidence="1">The sequence shown here is derived from an EMBL/GenBank/DDBJ whole genome shotgun (WGS) entry which is preliminary data.</text>
</comment>
<evidence type="ECO:0000313" key="2">
    <source>
        <dbReference type="Proteomes" id="UP000282654"/>
    </source>
</evidence>
<sequence>MFTVSVAKLKQAPAEERRYELTGTIRSLPGGAAEPIPVVSPVVLVLTITNAGDFLWAVGESRTTVRLACSRCLKEFAVELAGRIEEKYRLHGAAGPEEEIPLAADDLDFTDQVIESLLLALPMKPLCREDCRGLCPRCGKDLNEGACGCPAGEGDPRLAVLKKLL</sequence>
<dbReference type="OrthoDB" id="9790372at2"/>